<dbReference type="GO" id="GO:0015421">
    <property type="term" value="F:ABC-type oligopeptide transporter activity"/>
    <property type="evidence" value="ECO:0007669"/>
    <property type="project" value="TreeGrafter"/>
</dbReference>
<dbReference type="PANTHER" id="PTHR43394">
    <property type="entry name" value="ATP-DEPENDENT PERMEASE MDL1, MITOCHONDRIAL"/>
    <property type="match status" value="1"/>
</dbReference>
<keyword evidence="2" id="KW-0067">ATP-binding</keyword>
<evidence type="ECO:0000256" key="1">
    <source>
        <dbReference type="ARBA" id="ARBA00022741"/>
    </source>
</evidence>
<dbReference type="Proteomes" id="UP000053477">
    <property type="component" value="Unassembled WGS sequence"/>
</dbReference>
<dbReference type="SMART" id="SM00382">
    <property type="entry name" value="AAA"/>
    <property type="match status" value="1"/>
</dbReference>
<evidence type="ECO:0000313" key="6">
    <source>
        <dbReference type="Proteomes" id="UP000053477"/>
    </source>
</evidence>
<keyword evidence="6" id="KW-1185">Reference proteome</keyword>
<name>A0A0H2S4C5_9AGAM</name>
<evidence type="ECO:0000313" key="5">
    <source>
        <dbReference type="EMBL" id="KLO19110.1"/>
    </source>
</evidence>
<protein>
    <submittedName>
        <fullName evidence="5">p-loop containing nucleoside triphosphate hydrolase protein</fullName>
    </submittedName>
</protein>
<evidence type="ECO:0000256" key="2">
    <source>
        <dbReference type="ARBA" id="ARBA00022840"/>
    </source>
</evidence>
<evidence type="ECO:0000256" key="3">
    <source>
        <dbReference type="SAM" id="SignalP"/>
    </source>
</evidence>
<keyword evidence="1" id="KW-0547">Nucleotide-binding</keyword>
<evidence type="ECO:0000259" key="4">
    <source>
        <dbReference type="PROSITE" id="PS50893"/>
    </source>
</evidence>
<gene>
    <name evidence="5" type="ORF">SCHPADRAFT_818836</name>
</gene>
<dbReference type="InterPro" id="IPR039421">
    <property type="entry name" value="Type_1_exporter"/>
</dbReference>
<feature type="chain" id="PRO_5005202390" evidence="3">
    <location>
        <begin position="22"/>
        <end position="372"/>
    </location>
</feature>
<dbReference type="GO" id="GO:0005524">
    <property type="term" value="F:ATP binding"/>
    <property type="evidence" value="ECO:0007669"/>
    <property type="project" value="UniProtKB-KW"/>
</dbReference>
<dbReference type="InterPro" id="IPR003439">
    <property type="entry name" value="ABC_transporter-like_ATP-bd"/>
</dbReference>
<keyword evidence="3" id="KW-0732">Signal</keyword>
<dbReference type="Pfam" id="PF00005">
    <property type="entry name" value="ABC_tran"/>
    <property type="match status" value="1"/>
</dbReference>
<organism evidence="5 6">
    <name type="scientific">Schizopora paradoxa</name>
    <dbReference type="NCBI Taxonomy" id="27342"/>
    <lineage>
        <taxon>Eukaryota</taxon>
        <taxon>Fungi</taxon>
        <taxon>Dikarya</taxon>
        <taxon>Basidiomycota</taxon>
        <taxon>Agaricomycotina</taxon>
        <taxon>Agaricomycetes</taxon>
        <taxon>Hymenochaetales</taxon>
        <taxon>Schizoporaceae</taxon>
        <taxon>Schizopora</taxon>
    </lineage>
</organism>
<keyword evidence="5" id="KW-0378">Hydrolase</keyword>
<dbReference type="AlphaFoldDB" id="A0A0H2S4C5"/>
<dbReference type="SUPFAM" id="SSF52540">
    <property type="entry name" value="P-loop containing nucleoside triphosphate hydrolases"/>
    <property type="match status" value="1"/>
</dbReference>
<dbReference type="InParanoid" id="A0A0H2S4C5"/>
<dbReference type="InterPro" id="IPR027417">
    <property type="entry name" value="P-loop_NTPase"/>
</dbReference>
<dbReference type="OrthoDB" id="6500128at2759"/>
<reference evidence="5 6" key="1">
    <citation type="submission" date="2015-04" db="EMBL/GenBank/DDBJ databases">
        <title>Complete genome sequence of Schizopora paradoxa KUC8140, a cosmopolitan wood degrader in East Asia.</title>
        <authorList>
            <consortium name="DOE Joint Genome Institute"/>
            <person name="Min B."/>
            <person name="Park H."/>
            <person name="Jang Y."/>
            <person name="Kim J.-J."/>
            <person name="Kim K.H."/>
            <person name="Pangilinan J."/>
            <person name="Lipzen A."/>
            <person name="Riley R."/>
            <person name="Grigoriev I.V."/>
            <person name="Spatafora J.W."/>
            <person name="Choi I.-G."/>
        </authorList>
    </citation>
    <scope>NUCLEOTIDE SEQUENCE [LARGE SCALE GENOMIC DNA]</scope>
    <source>
        <strain evidence="5 6">KUC8140</strain>
    </source>
</reference>
<proteinExistence type="predicted"/>
<dbReference type="Gene3D" id="3.40.50.300">
    <property type="entry name" value="P-loop containing nucleotide triphosphate hydrolases"/>
    <property type="match status" value="1"/>
</dbReference>
<sequence>MFNLKGFAFTSLFALQQSASAVRDVVYILCFGLNPLGETLIELRDIYARFDIENLMKDGDEPYPRVDGKNELKSKGMEIEFRNVFFKYPGTSKMVLEDISFKIKPGQMVVIVGANGSGKSSTFKLFNRIYDPTEGEVLVDGLPLSSYKLKDVRRAMAILRQDHTPYPLSLRMNIALGSPDNENPSEEELIKALQAGGADRFIEKLPKKLDTVLDPVQLSWLNLNGESNDVLKKMVADKEKVTDVSGGESQRLAAARTFMRLGGSGIRLLAADEPTSALDPEGEYELFSRLKEQRGGKTVIFITHRFGHLTKYADMILVLKDGRLVESGNHTELLAKGGEYRRLHDVQARAFISLDDSASSEMTDSKSTSKLD</sequence>
<dbReference type="EMBL" id="KQ085889">
    <property type="protein sequence ID" value="KLO19110.1"/>
    <property type="molecule type" value="Genomic_DNA"/>
</dbReference>
<dbReference type="STRING" id="27342.A0A0H2S4C5"/>
<dbReference type="InterPro" id="IPR003593">
    <property type="entry name" value="AAA+_ATPase"/>
</dbReference>
<feature type="signal peptide" evidence="3">
    <location>
        <begin position="1"/>
        <end position="21"/>
    </location>
</feature>
<dbReference type="GO" id="GO:0016887">
    <property type="term" value="F:ATP hydrolysis activity"/>
    <property type="evidence" value="ECO:0007669"/>
    <property type="project" value="InterPro"/>
</dbReference>
<dbReference type="PANTHER" id="PTHR43394:SF1">
    <property type="entry name" value="ATP-BINDING CASSETTE SUB-FAMILY B MEMBER 10, MITOCHONDRIAL"/>
    <property type="match status" value="1"/>
</dbReference>
<feature type="domain" description="ABC transporter" evidence="4">
    <location>
        <begin position="79"/>
        <end position="346"/>
    </location>
</feature>
<accession>A0A0H2S4C5</accession>
<dbReference type="PROSITE" id="PS50893">
    <property type="entry name" value="ABC_TRANSPORTER_2"/>
    <property type="match status" value="1"/>
</dbReference>